<keyword evidence="2 4" id="KW-0689">Ribosomal protein</keyword>
<keyword evidence="4" id="KW-0694">RNA-binding</keyword>
<dbReference type="GO" id="GO:0019843">
    <property type="term" value="F:rRNA binding"/>
    <property type="evidence" value="ECO:0007669"/>
    <property type="project" value="UniProtKB-UniRule"/>
</dbReference>
<dbReference type="InterPro" id="IPR012677">
    <property type="entry name" value="Nucleotide-bd_a/b_plait_sf"/>
</dbReference>
<dbReference type="Pfam" id="PF00276">
    <property type="entry name" value="Ribosomal_L23"/>
    <property type="match status" value="1"/>
</dbReference>
<sequence>MEHTFIIRKPHITEKATDLNVIGKYVFMVEPSATKNEIKKALKKIYSVDVVKIQTITRPAKEKKFRSRAGIKAGYKKAVVTLKEGQKIEIQ</sequence>
<evidence type="ECO:0000256" key="1">
    <source>
        <dbReference type="ARBA" id="ARBA00006700"/>
    </source>
</evidence>
<dbReference type="InterPro" id="IPR013025">
    <property type="entry name" value="Ribosomal_uL23-like"/>
</dbReference>
<comment type="function">
    <text evidence="4">One of the early assembly proteins it binds 23S rRNA. One of the proteins that surrounds the polypeptide exit tunnel on the outside of the ribosome. Forms the main docking site for trigger factor binding to the ribosome.</text>
</comment>
<name>A0A1G2CC00_9BACT</name>
<organism evidence="5 6">
    <name type="scientific">Candidatus Liptonbacteria bacterium RIFCSPLOWO2_01_FULL_45_15</name>
    <dbReference type="NCBI Taxonomy" id="1798649"/>
    <lineage>
        <taxon>Bacteria</taxon>
        <taxon>Candidatus Liptoniibacteriota</taxon>
    </lineage>
</organism>
<dbReference type="Gene3D" id="3.30.70.330">
    <property type="match status" value="1"/>
</dbReference>
<dbReference type="GO" id="GO:0005840">
    <property type="term" value="C:ribosome"/>
    <property type="evidence" value="ECO:0007669"/>
    <property type="project" value="UniProtKB-KW"/>
</dbReference>
<comment type="caution">
    <text evidence="5">The sequence shown here is derived from an EMBL/GenBank/DDBJ whole genome shotgun (WGS) entry which is preliminary data.</text>
</comment>
<dbReference type="HAMAP" id="MF_01369_B">
    <property type="entry name" value="Ribosomal_uL23_B"/>
    <property type="match status" value="1"/>
</dbReference>
<evidence type="ECO:0000256" key="4">
    <source>
        <dbReference type="HAMAP-Rule" id="MF_01369"/>
    </source>
</evidence>
<proteinExistence type="inferred from homology"/>
<reference evidence="5 6" key="1">
    <citation type="journal article" date="2016" name="Nat. Commun.">
        <title>Thousands of microbial genomes shed light on interconnected biogeochemical processes in an aquifer system.</title>
        <authorList>
            <person name="Anantharaman K."/>
            <person name="Brown C.T."/>
            <person name="Hug L.A."/>
            <person name="Sharon I."/>
            <person name="Castelle C.J."/>
            <person name="Probst A.J."/>
            <person name="Thomas B.C."/>
            <person name="Singh A."/>
            <person name="Wilkins M.J."/>
            <person name="Karaoz U."/>
            <person name="Brodie E.L."/>
            <person name="Williams K.H."/>
            <person name="Hubbard S.S."/>
            <person name="Banfield J.F."/>
        </authorList>
    </citation>
    <scope>NUCLEOTIDE SEQUENCE [LARGE SCALE GENOMIC DNA]</scope>
</reference>
<evidence type="ECO:0000313" key="6">
    <source>
        <dbReference type="Proteomes" id="UP000176287"/>
    </source>
</evidence>
<dbReference type="InterPro" id="IPR012678">
    <property type="entry name" value="Ribosomal_uL23/eL15/eS24_sf"/>
</dbReference>
<comment type="subunit">
    <text evidence="4">Part of the 50S ribosomal subunit. Contacts protein L29, and trigger factor when it is bound to the ribosome.</text>
</comment>
<evidence type="ECO:0000256" key="3">
    <source>
        <dbReference type="ARBA" id="ARBA00023274"/>
    </source>
</evidence>
<dbReference type="PANTHER" id="PTHR11620">
    <property type="entry name" value="60S RIBOSOMAL PROTEIN L23A"/>
    <property type="match status" value="1"/>
</dbReference>
<dbReference type="GO" id="GO:0003735">
    <property type="term" value="F:structural constituent of ribosome"/>
    <property type="evidence" value="ECO:0007669"/>
    <property type="project" value="InterPro"/>
</dbReference>
<dbReference type="STRING" id="1798649.A3B13_02340"/>
<dbReference type="Proteomes" id="UP000176287">
    <property type="component" value="Unassembled WGS sequence"/>
</dbReference>
<dbReference type="GO" id="GO:0006412">
    <property type="term" value="P:translation"/>
    <property type="evidence" value="ECO:0007669"/>
    <property type="project" value="UniProtKB-UniRule"/>
</dbReference>
<keyword evidence="4" id="KW-0699">rRNA-binding</keyword>
<keyword evidence="3 4" id="KW-0687">Ribonucleoprotein</keyword>
<evidence type="ECO:0000256" key="2">
    <source>
        <dbReference type="ARBA" id="ARBA00022980"/>
    </source>
</evidence>
<dbReference type="SUPFAM" id="SSF54189">
    <property type="entry name" value="Ribosomal proteins S24e, L23 and L15e"/>
    <property type="match status" value="1"/>
</dbReference>
<comment type="similarity">
    <text evidence="1 4">Belongs to the universal ribosomal protein uL23 family.</text>
</comment>
<dbReference type="NCBIfam" id="NF004363">
    <property type="entry name" value="PRK05738.2-4"/>
    <property type="match status" value="1"/>
</dbReference>
<dbReference type="AlphaFoldDB" id="A0A1G2CC00"/>
<accession>A0A1G2CC00</accession>
<protein>
    <recommendedName>
        <fullName evidence="4">Large ribosomal subunit protein uL23</fullName>
    </recommendedName>
</protein>
<evidence type="ECO:0000313" key="5">
    <source>
        <dbReference type="EMBL" id="OGY98908.1"/>
    </source>
</evidence>
<dbReference type="EMBL" id="MHKZ01000049">
    <property type="protein sequence ID" value="OGY98908.1"/>
    <property type="molecule type" value="Genomic_DNA"/>
</dbReference>
<dbReference type="GO" id="GO:1990904">
    <property type="term" value="C:ribonucleoprotein complex"/>
    <property type="evidence" value="ECO:0007669"/>
    <property type="project" value="UniProtKB-KW"/>
</dbReference>
<gene>
    <name evidence="4" type="primary">rplW</name>
    <name evidence="5" type="ORF">A3B13_02340</name>
</gene>